<dbReference type="CDD" id="cd00156">
    <property type="entry name" value="REC"/>
    <property type="match status" value="1"/>
</dbReference>
<evidence type="ECO:0000259" key="2">
    <source>
        <dbReference type="PROSITE" id="PS50110"/>
    </source>
</evidence>
<name>A0ABR7Y1N3_9SPHI</name>
<dbReference type="PROSITE" id="PS50110">
    <property type="entry name" value="RESPONSE_REGULATORY"/>
    <property type="match status" value="1"/>
</dbReference>
<feature type="domain" description="Response regulatory" evidence="2">
    <location>
        <begin position="10"/>
        <end position="120"/>
    </location>
</feature>
<dbReference type="Gene3D" id="3.40.50.2300">
    <property type="match status" value="1"/>
</dbReference>
<dbReference type="Pfam" id="PF00072">
    <property type="entry name" value="Response_reg"/>
    <property type="match status" value="1"/>
</dbReference>
<protein>
    <submittedName>
        <fullName evidence="3">Response regulator</fullName>
    </submittedName>
</protein>
<evidence type="ECO:0000313" key="3">
    <source>
        <dbReference type="EMBL" id="MBD1425209.1"/>
    </source>
</evidence>
<dbReference type="SMART" id="SM00448">
    <property type="entry name" value="REC"/>
    <property type="match status" value="1"/>
</dbReference>
<dbReference type="EMBL" id="JACNYK010000002">
    <property type="protein sequence ID" value="MBD1425209.1"/>
    <property type="molecule type" value="Genomic_DNA"/>
</dbReference>
<evidence type="ECO:0000256" key="1">
    <source>
        <dbReference type="PROSITE-ProRule" id="PRU00169"/>
    </source>
</evidence>
<sequence>MMMKKKQKYNILIVDDELESVGHVETTLAQIPYVEVKKESNLAKARSMLDNGGVDILFLDLMMPEADGFTFLGFLNDLPATVMCSGREIPGTTAFDNDVVDCISKLASIKRVQRAVDKAIKKFHEQEAEREYVKAVITLRRVRGNKRVEVNWQMIEHVSITADILTVYNMDKKKEQYYCTLLAFLEKVPSHEFLQIHRNAAVKISAIRSKRWKTLTLTSFAKVSIGGNYEKEVKKIVEQLEC</sequence>
<dbReference type="RefSeq" id="WP_190308386.1">
    <property type="nucleotide sequence ID" value="NZ_JACNYK010000002.1"/>
</dbReference>
<dbReference type="SUPFAM" id="SSF52172">
    <property type="entry name" value="CheY-like"/>
    <property type="match status" value="1"/>
</dbReference>
<dbReference type="InterPro" id="IPR001789">
    <property type="entry name" value="Sig_transdc_resp-reg_receiver"/>
</dbReference>
<gene>
    <name evidence="3" type="ORF">H8B17_06395</name>
</gene>
<proteinExistence type="predicted"/>
<keyword evidence="1" id="KW-0597">Phosphoprotein</keyword>
<keyword evidence="4" id="KW-1185">Reference proteome</keyword>
<reference evidence="3 4" key="1">
    <citation type="submission" date="2020-08" db="EMBL/GenBank/DDBJ databases">
        <title>Sphingobacterium sp. DN00404 isolated from aquaculture water.</title>
        <authorList>
            <person name="Zhang M."/>
        </authorList>
    </citation>
    <scope>NUCLEOTIDE SEQUENCE [LARGE SCALE GENOMIC DNA]</scope>
    <source>
        <strain evidence="3 4">KCTC 32294</strain>
    </source>
</reference>
<dbReference type="SMART" id="SM00850">
    <property type="entry name" value="LytTR"/>
    <property type="match status" value="1"/>
</dbReference>
<accession>A0ABR7Y1N3</accession>
<feature type="modified residue" description="4-aspartylphosphate" evidence="1">
    <location>
        <position position="60"/>
    </location>
</feature>
<evidence type="ECO:0000313" key="4">
    <source>
        <dbReference type="Proteomes" id="UP000606494"/>
    </source>
</evidence>
<organism evidence="3 4">
    <name type="scientific">Sphingobacterium arenae</name>
    <dbReference type="NCBI Taxonomy" id="1280598"/>
    <lineage>
        <taxon>Bacteria</taxon>
        <taxon>Pseudomonadati</taxon>
        <taxon>Bacteroidota</taxon>
        <taxon>Sphingobacteriia</taxon>
        <taxon>Sphingobacteriales</taxon>
        <taxon>Sphingobacteriaceae</taxon>
        <taxon>Sphingobacterium</taxon>
    </lineage>
</organism>
<dbReference type="InterPro" id="IPR011006">
    <property type="entry name" value="CheY-like_superfamily"/>
</dbReference>
<dbReference type="Pfam" id="PF04397">
    <property type="entry name" value="LytTR"/>
    <property type="match status" value="1"/>
</dbReference>
<dbReference type="Proteomes" id="UP000606494">
    <property type="component" value="Unassembled WGS sequence"/>
</dbReference>
<dbReference type="InterPro" id="IPR007492">
    <property type="entry name" value="LytTR_DNA-bd_dom"/>
</dbReference>
<dbReference type="Gene3D" id="2.40.50.1020">
    <property type="entry name" value="LytTr DNA-binding domain"/>
    <property type="match status" value="1"/>
</dbReference>
<comment type="caution">
    <text evidence="3">The sequence shown here is derived from an EMBL/GenBank/DDBJ whole genome shotgun (WGS) entry which is preliminary data.</text>
</comment>